<dbReference type="PANTHER" id="PTHR12526:SF630">
    <property type="entry name" value="GLYCOSYLTRANSFERASE"/>
    <property type="match status" value="1"/>
</dbReference>
<dbReference type="RefSeq" id="WP_281793180.1">
    <property type="nucleotide sequence ID" value="NZ_BSDR01000001.1"/>
</dbReference>
<comment type="caution">
    <text evidence="3">The sequence shown here is derived from an EMBL/GenBank/DDBJ whole genome shotgun (WGS) entry which is preliminary data.</text>
</comment>
<organism evidence="3 4">
    <name type="scientific">Desulforhabdus amnigena</name>
    <dbReference type="NCBI Taxonomy" id="40218"/>
    <lineage>
        <taxon>Bacteria</taxon>
        <taxon>Pseudomonadati</taxon>
        <taxon>Thermodesulfobacteriota</taxon>
        <taxon>Syntrophobacteria</taxon>
        <taxon>Syntrophobacterales</taxon>
        <taxon>Syntrophobacteraceae</taxon>
        <taxon>Desulforhabdus</taxon>
    </lineage>
</organism>
<dbReference type="Pfam" id="PF13439">
    <property type="entry name" value="Glyco_transf_4"/>
    <property type="match status" value="1"/>
</dbReference>
<evidence type="ECO:0000313" key="4">
    <source>
        <dbReference type="Proteomes" id="UP001144372"/>
    </source>
</evidence>
<evidence type="ECO:0000259" key="2">
    <source>
        <dbReference type="Pfam" id="PF13439"/>
    </source>
</evidence>
<protein>
    <submittedName>
        <fullName evidence="3">Colanic acid biosynthesis glycosyltransferase WcaL</fullName>
    </submittedName>
</protein>
<dbReference type="CDD" id="cd03801">
    <property type="entry name" value="GT4_PimA-like"/>
    <property type="match status" value="1"/>
</dbReference>
<feature type="domain" description="Glycosyltransferase subfamily 4-like N-terminal" evidence="2">
    <location>
        <begin position="104"/>
        <end position="214"/>
    </location>
</feature>
<dbReference type="AlphaFoldDB" id="A0A9W6D0Q5"/>
<dbReference type="Gene3D" id="3.40.50.2000">
    <property type="entry name" value="Glycogen Phosphorylase B"/>
    <property type="match status" value="2"/>
</dbReference>
<dbReference type="PANTHER" id="PTHR12526">
    <property type="entry name" value="GLYCOSYLTRANSFERASE"/>
    <property type="match status" value="1"/>
</dbReference>
<dbReference type="InterPro" id="IPR028098">
    <property type="entry name" value="Glyco_trans_4-like_N"/>
</dbReference>
<feature type="domain" description="Glycosyl transferase family 1" evidence="1">
    <location>
        <begin position="222"/>
        <end position="389"/>
    </location>
</feature>
<dbReference type="GO" id="GO:0016757">
    <property type="term" value="F:glycosyltransferase activity"/>
    <property type="evidence" value="ECO:0007669"/>
    <property type="project" value="InterPro"/>
</dbReference>
<dbReference type="Pfam" id="PF00534">
    <property type="entry name" value="Glycos_transf_1"/>
    <property type="match status" value="1"/>
</dbReference>
<reference evidence="3" key="1">
    <citation type="submission" date="2022-12" db="EMBL/GenBank/DDBJ databases">
        <title>Reference genome sequencing for broad-spectrum identification of bacterial and archaeal isolates by mass spectrometry.</title>
        <authorList>
            <person name="Sekiguchi Y."/>
            <person name="Tourlousse D.M."/>
        </authorList>
    </citation>
    <scope>NUCLEOTIDE SEQUENCE</scope>
    <source>
        <strain evidence="3">ASRB1</strain>
    </source>
</reference>
<evidence type="ECO:0000313" key="3">
    <source>
        <dbReference type="EMBL" id="GLI33907.1"/>
    </source>
</evidence>
<proteinExistence type="predicted"/>
<keyword evidence="4" id="KW-1185">Reference proteome</keyword>
<dbReference type="Proteomes" id="UP001144372">
    <property type="component" value="Unassembled WGS sequence"/>
</dbReference>
<dbReference type="SUPFAM" id="SSF53756">
    <property type="entry name" value="UDP-Glycosyltransferase/glycogen phosphorylase"/>
    <property type="match status" value="1"/>
</dbReference>
<dbReference type="EMBL" id="BSDR01000001">
    <property type="protein sequence ID" value="GLI33907.1"/>
    <property type="molecule type" value="Genomic_DNA"/>
</dbReference>
<evidence type="ECO:0000259" key="1">
    <source>
        <dbReference type="Pfam" id="PF00534"/>
    </source>
</evidence>
<dbReference type="InterPro" id="IPR001296">
    <property type="entry name" value="Glyco_trans_1"/>
</dbReference>
<name>A0A9W6D0Q5_9BACT</name>
<gene>
    <name evidence="3" type="ORF">DAMNIGENAA_13400</name>
</gene>
<accession>A0A9W6D0Q5</accession>
<sequence>MKTDVKPLGMILKGYPRISETFISREILLLESLGIPIKIFSLRQPRETFSHDHVREIKAPVSYMPEYVFPHWKTLLKSNGMAWMRLGKHYTRCLGSAILRAFERRKPATLRHFLQAGHLAATQLLDSSVAHLHAHFCHTPTSVALFASELTGLPFSFTAHAKDIYTSEPEQLARKIQKAKFVVTCTQYNARYLKGLMNGTETPIHTIYHGIDLEFFEFSSRTRPAPPYRILSVGRLVAKKGYDDLLKALKILEEEGLDFQFVHIGSGDIEPNIRKTIRELGLSHRVQLLGTLPHDLVLAHYKKAHLFALACKVAENGDRDGIPNVLVEAMAVGLPVVTTRVSAIPELVENGVTGTLVESNNPKAMAEAIRRNLLHPEKCDALIPRARERVEELFDNRRCVMQLHSLFKEALGDA</sequence>